<feature type="transmembrane region" description="Helical" evidence="1">
    <location>
        <begin position="160"/>
        <end position="178"/>
    </location>
</feature>
<feature type="transmembrane region" description="Helical" evidence="1">
    <location>
        <begin position="12"/>
        <end position="33"/>
    </location>
</feature>
<feature type="transmembrane region" description="Helical" evidence="1">
    <location>
        <begin position="114"/>
        <end position="139"/>
    </location>
</feature>
<evidence type="ECO:0000313" key="2">
    <source>
        <dbReference type="EMBL" id="MDP9832593.1"/>
    </source>
</evidence>
<evidence type="ECO:0000313" key="3">
    <source>
        <dbReference type="Proteomes" id="UP001230145"/>
    </source>
</evidence>
<keyword evidence="3" id="KW-1185">Reference proteome</keyword>
<sequence>MITERPLWQRWMWFLIGVAMGALGIAVVTKSALGTTPISALPLVFSYRFAPTFGVFTFVMNMAFILVQAAIYRKEWRAFQWLQILINFLFSAFIDLWMVALTRLEPEHLAWRCVLLAIGCAILGLGISIQVAPGILTVPGEGIVKAVGWRTKIRFGTVKIVFDTTLVVLAGISSLVFFGYLSGIGVGTVVSMFAVGLVVNWCNGHIGWLKTLGA</sequence>
<feature type="transmembrane region" description="Helical" evidence="1">
    <location>
        <begin position="84"/>
        <end position="102"/>
    </location>
</feature>
<proteinExistence type="predicted"/>
<evidence type="ECO:0000256" key="1">
    <source>
        <dbReference type="SAM" id="Phobius"/>
    </source>
</evidence>
<dbReference type="InterPro" id="IPR038750">
    <property type="entry name" value="YczE/YyaS-like"/>
</dbReference>
<dbReference type="PANTHER" id="PTHR40078">
    <property type="entry name" value="INTEGRAL MEMBRANE PROTEIN-RELATED"/>
    <property type="match status" value="1"/>
</dbReference>
<gene>
    <name evidence="2" type="ORF">J2S45_001272</name>
</gene>
<dbReference type="Pfam" id="PF19700">
    <property type="entry name" value="DUF6198"/>
    <property type="match status" value="1"/>
</dbReference>
<dbReference type="EMBL" id="JAUSQL010000001">
    <property type="protein sequence ID" value="MDP9832593.1"/>
    <property type="molecule type" value="Genomic_DNA"/>
</dbReference>
<dbReference type="Proteomes" id="UP001230145">
    <property type="component" value="Unassembled WGS sequence"/>
</dbReference>
<organism evidence="2 3">
    <name type="scientific">Trueperella abortisuis</name>
    <dbReference type="NCBI Taxonomy" id="445930"/>
    <lineage>
        <taxon>Bacteria</taxon>
        <taxon>Bacillati</taxon>
        <taxon>Actinomycetota</taxon>
        <taxon>Actinomycetes</taxon>
        <taxon>Actinomycetales</taxon>
        <taxon>Actinomycetaceae</taxon>
        <taxon>Trueperella</taxon>
    </lineage>
</organism>
<name>A0ABT9PIS7_9ACTO</name>
<comment type="caution">
    <text evidence="2">The sequence shown here is derived from an EMBL/GenBank/DDBJ whole genome shotgun (WGS) entry which is preliminary data.</text>
</comment>
<dbReference type="RefSeq" id="WP_307634878.1">
    <property type="nucleotide sequence ID" value="NZ_JAUSQL010000001.1"/>
</dbReference>
<reference evidence="2 3" key="1">
    <citation type="submission" date="2023-07" db="EMBL/GenBank/DDBJ databases">
        <title>Sequencing the genomes of 1000 actinobacteria strains.</title>
        <authorList>
            <person name="Klenk H.-P."/>
        </authorList>
    </citation>
    <scope>NUCLEOTIDE SEQUENCE [LARGE SCALE GENOMIC DNA]</scope>
    <source>
        <strain evidence="2 3">DSM 19515</strain>
    </source>
</reference>
<keyword evidence="1" id="KW-1133">Transmembrane helix</keyword>
<feature type="transmembrane region" description="Helical" evidence="1">
    <location>
        <begin position="53"/>
        <end position="72"/>
    </location>
</feature>
<dbReference type="PANTHER" id="PTHR40078:SF1">
    <property type="entry name" value="INTEGRAL MEMBRANE PROTEIN"/>
    <property type="match status" value="1"/>
</dbReference>
<feature type="transmembrane region" description="Helical" evidence="1">
    <location>
        <begin position="184"/>
        <end position="202"/>
    </location>
</feature>
<keyword evidence="1" id="KW-0812">Transmembrane</keyword>
<protein>
    <submittedName>
        <fullName evidence="2">Membrane protein YczE</fullName>
    </submittedName>
</protein>
<keyword evidence="1" id="KW-0472">Membrane</keyword>
<accession>A0ABT9PIS7</accession>